<organism evidence="3 4">
    <name type="scientific">Sphingomonas edaphi</name>
    <dbReference type="NCBI Taxonomy" id="2315689"/>
    <lineage>
        <taxon>Bacteria</taxon>
        <taxon>Pseudomonadati</taxon>
        <taxon>Pseudomonadota</taxon>
        <taxon>Alphaproteobacteria</taxon>
        <taxon>Sphingomonadales</taxon>
        <taxon>Sphingomonadaceae</taxon>
        <taxon>Sphingomonas</taxon>
    </lineage>
</organism>
<feature type="domain" description="Serine aminopeptidase S33" evidence="2">
    <location>
        <begin position="25"/>
        <end position="131"/>
    </location>
</feature>
<dbReference type="PANTHER" id="PTHR22946">
    <property type="entry name" value="DIENELACTONE HYDROLASE DOMAIN-CONTAINING PROTEIN-RELATED"/>
    <property type="match status" value="1"/>
</dbReference>
<dbReference type="Gene3D" id="3.40.50.1820">
    <property type="entry name" value="alpha/beta hydrolase"/>
    <property type="match status" value="1"/>
</dbReference>
<dbReference type="PANTHER" id="PTHR22946:SF9">
    <property type="entry name" value="POLYKETIDE TRANSFERASE AF380"/>
    <property type="match status" value="1"/>
</dbReference>
<name>A0A418PZ12_9SPHN</name>
<evidence type="ECO:0000313" key="4">
    <source>
        <dbReference type="Proteomes" id="UP000285023"/>
    </source>
</evidence>
<dbReference type="InterPro" id="IPR050261">
    <property type="entry name" value="FrsA_esterase"/>
</dbReference>
<evidence type="ECO:0000259" key="2">
    <source>
        <dbReference type="Pfam" id="PF12146"/>
    </source>
</evidence>
<proteinExistence type="predicted"/>
<dbReference type="OrthoDB" id="9810066at2"/>
<sequence length="216" mass="22572">MIDTVPVTIEHLDVSLEAFLAVPDQPRGLIIFAHGSGSGRHSPRNSHVAAGLNHAGFATLLIDLLTLAEEADRSNVFDIELLASRLKIAVEWAANQAELRALPVGLFGASTGAGAALLAAAQMPEAIKAVVSRGGRPDLAGHALVEVAAPTLLLVGGNDGPVIDLNRDAADRLNCSKALVIIPNAGHLFEEEGALDMVLDDAVRWFAAYLEKDPAA</sequence>
<evidence type="ECO:0000256" key="1">
    <source>
        <dbReference type="ARBA" id="ARBA00022801"/>
    </source>
</evidence>
<evidence type="ECO:0000313" key="3">
    <source>
        <dbReference type="EMBL" id="RIX27401.1"/>
    </source>
</evidence>
<dbReference type="EMBL" id="QXTF01000003">
    <property type="protein sequence ID" value="RIX27401.1"/>
    <property type="molecule type" value="Genomic_DNA"/>
</dbReference>
<keyword evidence="1 3" id="KW-0378">Hydrolase</keyword>
<protein>
    <submittedName>
        <fullName evidence="3">Alpha/beta hydrolase</fullName>
    </submittedName>
</protein>
<gene>
    <name evidence="3" type="ORF">D3M59_10185</name>
</gene>
<dbReference type="InterPro" id="IPR029058">
    <property type="entry name" value="AB_hydrolase_fold"/>
</dbReference>
<comment type="caution">
    <text evidence="3">The sequence shown here is derived from an EMBL/GenBank/DDBJ whole genome shotgun (WGS) entry which is preliminary data.</text>
</comment>
<dbReference type="Proteomes" id="UP000285023">
    <property type="component" value="Unassembled WGS sequence"/>
</dbReference>
<dbReference type="AlphaFoldDB" id="A0A418PZ12"/>
<dbReference type="GO" id="GO:0052689">
    <property type="term" value="F:carboxylic ester hydrolase activity"/>
    <property type="evidence" value="ECO:0007669"/>
    <property type="project" value="UniProtKB-ARBA"/>
</dbReference>
<dbReference type="InterPro" id="IPR022742">
    <property type="entry name" value="Hydrolase_4"/>
</dbReference>
<dbReference type="SUPFAM" id="SSF53474">
    <property type="entry name" value="alpha/beta-Hydrolases"/>
    <property type="match status" value="1"/>
</dbReference>
<keyword evidence="4" id="KW-1185">Reference proteome</keyword>
<dbReference type="RefSeq" id="WP_119533554.1">
    <property type="nucleotide sequence ID" value="NZ_QXTF01000003.1"/>
</dbReference>
<dbReference type="Pfam" id="PF12146">
    <property type="entry name" value="Hydrolase_4"/>
    <property type="match status" value="1"/>
</dbReference>
<accession>A0A418PZ12</accession>
<reference evidence="3 4" key="1">
    <citation type="submission" date="2018-09" db="EMBL/GenBank/DDBJ databases">
        <title>Sphingomonas sp. DAC4.</title>
        <authorList>
            <person name="Seo T."/>
        </authorList>
    </citation>
    <scope>NUCLEOTIDE SEQUENCE [LARGE SCALE GENOMIC DNA]</scope>
    <source>
        <strain evidence="3 4">DAC4</strain>
    </source>
</reference>